<sequence>PSYPSPSATQSTLEPLLSYPTRVSQRHLRISSRDSSPPPLTMSSATSSGPGTPAAIAGDITPPPHGSPTPLTIPSPPSELESRTYYAGLPSAPILVARTSRSAWKRPTGPEAYTVRKELRTVGNRAPALKAAWESAAGGEGQGIARRLHALLDTMHVQWTSTDVVRIVESSYQQTPSPEYDSANAPVVLWVGVRPASLSGAEGAVVAARCRALLVEAGVGDVEVEIRESVVVRSAGPKLLPSVSSPSPSFSFDPTVDVREPLTAALGIPICAEATATEGTGGFFLVERGNNRLLLVTARHVVLPPDTHANTHFKCERTNDDTQPRERITLFSDATFNAYLESIKTEITRTKIIAEFQADRISSMVGRDDPDADAERKDAQAALDSAQKAMGTLDAFYQDVVARWATPEARALGHVVLAPPLRVDGGTSYTEDWAVIEVDAAKVDARDYKKGRINAIDVGTRISPMELARMMYPEGAFSFAYPRDRLLELRDTIPDAEMRRPRLFGGGAECLAVLKRGGASGLTAGRANDVCSYVRIYGGDDVDSQRATSTSKEWAILPCGAMPASDNVSSACRDASAFAFSAVGDSGAVVADGEGRIGGMLTGGAGGMPRSAGGRRADGEVEFDVSYATPIGFLLERMRDNGLDVRSVLPRPIADLGFPFD</sequence>
<accession>A0ACB8AD52</accession>
<protein>
    <submittedName>
        <fullName evidence="1">Uncharacterized protein</fullName>
    </submittedName>
</protein>
<evidence type="ECO:0000313" key="1">
    <source>
        <dbReference type="EMBL" id="KAH7911003.1"/>
    </source>
</evidence>
<reference evidence="1" key="1">
    <citation type="journal article" date="2021" name="New Phytol.">
        <title>Evolutionary innovations through gain and loss of genes in the ectomycorrhizal Boletales.</title>
        <authorList>
            <person name="Wu G."/>
            <person name="Miyauchi S."/>
            <person name="Morin E."/>
            <person name="Kuo A."/>
            <person name="Drula E."/>
            <person name="Varga T."/>
            <person name="Kohler A."/>
            <person name="Feng B."/>
            <person name="Cao Y."/>
            <person name="Lipzen A."/>
            <person name="Daum C."/>
            <person name="Hundley H."/>
            <person name="Pangilinan J."/>
            <person name="Johnson J."/>
            <person name="Barry K."/>
            <person name="LaButti K."/>
            <person name="Ng V."/>
            <person name="Ahrendt S."/>
            <person name="Min B."/>
            <person name="Choi I.G."/>
            <person name="Park H."/>
            <person name="Plett J.M."/>
            <person name="Magnuson J."/>
            <person name="Spatafora J.W."/>
            <person name="Nagy L.G."/>
            <person name="Henrissat B."/>
            <person name="Grigoriev I.V."/>
            <person name="Yang Z.L."/>
            <person name="Xu J."/>
            <person name="Martin F.M."/>
        </authorList>
    </citation>
    <scope>NUCLEOTIDE SEQUENCE</scope>
    <source>
        <strain evidence="1">ATCC 28755</strain>
    </source>
</reference>
<name>A0ACB8AD52_9AGAM</name>
<gene>
    <name evidence="1" type="ORF">BJ138DRAFT_1187026</name>
</gene>
<feature type="non-terminal residue" evidence="1">
    <location>
        <position position="1"/>
    </location>
</feature>
<proteinExistence type="predicted"/>
<evidence type="ECO:0000313" key="2">
    <source>
        <dbReference type="Proteomes" id="UP000790377"/>
    </source>
</evidence>
<dbReference type="EMBL" id="MU267693">
    <property type="protein sequence ID" value="KAH7911003.1"/>
    <property type="molecule type" value="Genomic_DNA"/>
</dbReference>
<dbReference type="Proteomes" id="UP000790377">
    <property type="component" value="Unassembled WGS sequence"/>
</dbReference>
<organism evidence="1 2">
    <name type="scientific">Hygrophoropsis aurantiaca</name>
    <dbReference type="NCBI Taxonomy" id="72124"/>
    <lineage>
        <taxon>Eukaryota</taxon>
        <taxon>Fungi</taxon>
        <taxon>Dikarya</taxon>
        <taxon>Basidiomycota</taxon>
        <taxon>Agaricomycotina</taxon>
        <taxon>Agaricomycetes</taxon>
        <taxon>Agaricomycetidae</taxon>
        <taxon>Boletales</taxon>
        <taxon>Coniophorineae</taxon>
        <taxon>Hygrophoropsidaceae</taxon>
        <taxon>Hygrophoropsis</taxon>
    </lineage>
</organism>
<comment type="caution">
    <text evidence="1">The sequence shown here is derived from an EMBL/GenBank/DDBJ whole genome shotgun (WGS) entry which is preliminary data.</text>
</comment>
<keyword evidence="2" id="KW-1185">Reference proteome</keyword>